<proteinExistence type="predicted"/>
<dbReference type="InterPro" id="IPR029044">
    <property type="entry name" value="Nucleotide-diphossugar_trans"/>
</dbReference>
<evidence type="ECO:0000313" key="3">
    <source>
        <dbReference type="Proteomes" id="UP000823660"/>
    </source>
</evidence>
<name>A0A9D9NBR5_9BACT</name>
<dbReference type="PANTHER" id="PTHR22916:SF3">
    <property type="entry name" value="UDP-GLCNAC:BETAGAL BETA-1,3-N-ACETYLGLUCOSAMINYLTRANSFERASE-LIKE PROTEIN 1"/>
    <property type="match status" value="1"/>
</dbReference>
<dbReference type="InterPro" id="IPR001173">
    <property type="entry name" value="Glyco_trans_2-like"/>
</dbReference>
<accession>A0A9D9NBR5</accession>
<sequence>MTPIVSVVIPNYNYARYLDERINSILNQTFSDFEIILLDDASTDNSIEIIDKYKNNPLVSHCIVNKENSGYVFHQWEKGINLARGKYIWIAESDDLATLDFLEKTVGALERHPEANLCFCGSYLIDNTGGHNISQPDFDKRMLPDFDSACNAYLLESRFFINHYMVWTNTIYNASGALFRKDALNQDCFRSIESFRYCGDWLFWKNIINSSKVIILKDKLNRFRLHNRSATAKAFYGGETAIETFKVLLDILPEVNLPRQLICFGTVHRNCRRTFKKAVVKSFNQYYFKHLGIFKGICAIILERINKALLHIVPFTISQNKDIHIKPGTPYEV</sequence>
<feature type="domain" description="Glycosyltransferase 2-like" evidence="1">
    <location>
        <begin position="6"/>
        <end position="184"/>
    </location>
</feature>
<dbReference type="GO" id="GO:0016758">
    <property type="term" value="F:hexosyltransferase activity"/>
    <property type="evidence" value="ECO:0007669"/>
    <property type="project" value="UniProtKB-ARBA"/>
</dbReference>
<comment type="caution">
    <text evidence="2">The sequence shown here is derived from an EMBL/GenBank/DDBJ whole genome shotgun (WGS) entry which is preliminary data.</text>
</comment>
<protein>
    <submittedName>
        <fullName evidence="2">Glycosyltransferase</fullName>
    </submittedName>
</protein>
<dbReference type="Gene3D" id="3.90.550.10">
    <property type="entry name" value="Spore Coat Polysaccharide Biosynthesis Protein SpsA, Chain A"/>
    <property type="match status" value="1"/>
</dbReference>
<gene>
    <name evidence="2" type="ORF">IAB99_06615</name>
</gene>
<dbReference type="Proteomes" id="UP000823660">
    <property type="component" value="Unassembled WGS sequence"/>
</dbReference>
<evidence type="ECO:0000259" key="1">
    <source>
        <dbReference type="Pfam" id="PF00535"/>
    </source>
</evidence>
<reference evidence="2" key="2">
    <citation type="journal article" date="2021" name="PeerJ">
        <title>Extensive microbial diversity within the chicken gut microbiome revealed by metagenomics and culture.</title>
        <authorList>
            <person name="Gilroy R."/>
            <person name="Ravi A."/>
            <person name="Getino M."/>
            <person name="Pursley I."/>
            <person name="Horton D.L."/>
            <person name="Alikhan N.F."/>
            <person name="Baker D."/>
            <person name="Gharbi K."/>
            <person name="Hall N."/>
            <person name="Watson M."/>
            <person name="Adriaenssens E.M."/>
            <person name="Foster-Nyarko E."/>
            <person name="Jarju S."/>
            <person name="Secka A."/>
            <person name="Antonio M."/>
            <person name="Oren A."/>
            <person name="Chaudhuri R.R."/>
            <person name="La Ragione R."/>
            <person name="Hildebrand F."/>
            <person name="Pallen M.J."/>
        </authorList>
    </citation>
    <scope>NUCLEOTIDE SEQUENCE</scope>
    <source>
        <strain evidence="2">B1-15692</strain>
    </source>
</reference>
<dbReference type="Pfam" id="PF00535">
    <property type="entry name" value="Glycos_transf_2"/>
    <property type="match status" value="1"/>
</dbReference>
<dbReference type="AlphaFoldDB" id="A0A9D9NBR5"/>
<evidence type="ECO:0000313" key="2">
    <source>
        <dbReference type="EMBL" id="MBO8467419.1"/>
    </source>
</evidence>
<organism evidence="2 3">
    <name type="scientific">Candidatus Cryptobacteroides faecipullorum</name>
    <dbReference type="NCBI Taxonomy" id="2840764"/>
    <lineage>
        <taxon>Bacteria</taxon>
        <taxon>Pseudomonadati</taxon>
        <taxon>Bacteroidota</taxon>
        <taxon>Bacteroidia</taxon>
        <taxon>Bacteroidales</taxon>
        <taxon>Candidatus Cryptobacteroides</taxon>
    </lineage>
</organism>
<dbReference type="SUPFAM" id="SSF53448">
    <property type="entry name" value="Nucleotide-diphospho-sugar transferases"/>
    <property type="match status" value="1"/>
</dbReference>
<dbReference type="EMBL" id="JADIMH010000036">
    <property type="protein sequence ID" value="MBO8467419.1"/>
    <property type="molecule type" value="Genomic_DNA"/>
</dbReference>
<reference evidence="2" key="1">
    <citation type="submission" date="2020-10" db="EMBL/GenBank/DDBJ databases">
        <authorList>
            <person name="Gilroy R."/>
        </authorList>
    </citation>
    <scope>NUCLEOTIDE SEQUENCE</scope>
    <source>
        <strain evidence="2">B1-15692</strain>
    </source>
</reference>
<dbReference type="PANTHER" id="PTHR22916">
    <property type="entry name" value="GLYCOSYLTRANSFERASE"/>
    <property type="match status" value="1"/>
</dbReference>